<dbReference type="Gene3D" id="1.25.40.10">
    <property type="entry name" value="Tetratricopeptide repeat domain"/>
    <property type="match status" value="2"/>
</dbReference>
<reference evidence="2 3" key="1">
    <citation type="submission" date="2018-10" db="EMBL/GenBank/DDBJ databases">
        <title>Robbsia sp. DHC34, isolated from soil.</title>
        <authorList>
            <person name="Gao Z.-H."/>
            <person name="Qiu L.-H."/>
        </authorList>
    </citation>
    <scope>NUCLEOTIDE SEQUENCE [LARGE SCALE GENOMIC DNA]</scope>
    <source>
        <strain evidence="2 3">DHC34</strain>
    </source>
</reference>
<evidence type="ECO:0000313" key="2">
    <source>
        <dbReference type="EMBL" id="RKP45335.1"/>
    </source>
</evidence>
<dbReference type="InterPro" id="IPR011990">
    <property type="entry name" value="TPR-like_helical_dom_sf"/>
</dbReference>
<gene>
    <name evidence="2" type="ORF">D7S86_26170</name>
</gene>
<evidence type="ECO:0000313" key="3">
    <source>
        <dbReference type="Proteomes" id="UP000270342"/>
    </source>
</evidence>
<accession>A0A494X3R5</accession>
<feature type="repeat" description="TPR" evidence="1">
    <location>
        <begin position="205"/>
        <end position="238"/>
    </location>
</feature>
<dbReference type="GO" id="GO:0031145">
    <property type="term" value="P:anaphase-promoting complex-dependent catabolic process"/>
    <property type="evidence" value="ECO:0007669"/>
    <property type="project" value="TreeGrafter"/>
</dbReference>
<dbReference type="RefSeq" id="WP_121090932.1">
    <property type="nucleotide sequence ID" value="NZ_RBZU01000017.1"/>
</dbReference>
<dbReference type="InterPro" id="IPR019734">
    <property type="entry name" value="TPR_rpt"/>
</dbReference>
<feature type="repeat" description="TPR" evidence="1">
    <location>
        <begin position="273"/>
        <end position="306"/>
    </location>
</feature>
<dbReference type="InterPro" id="IPR002201">
    <property type="entry name" value="Glyco_trans_9"/>
</dbReference>
<dbReference type="OrthoDB" id="9814129at2"/>
<keyword evidence="1" id="KW-0802">TPR repeat</keyword>
<dbReference type="Pfam" id="PF14559">
    <property type="entry name" value="TPR_19"/>
    <property type="match status" value="1"/>
</dbReference>
<feature type="repeat" description="TPR" evidence="1">
    <location>
        <begin position="137"/>
        <end position="170"/>
    </location>
</feature>
<sequence length="649" mass="70943">MNQYELARAALEKKDLGAAERGLLAVLKATPDHVEAMRELAVLRFMQRRFDEAERMALAAIALRPGDADSHLQLADIYTALKRHDDAIARHEAACDADASSVRAWVMLGNAYEKHGRGADAVFDRMARVLRAQPDLKALWLLLGNMRANRAQHGQAFDAYDRAVQCDPADLDAQLLRAGALYLLERYDAALAGYDVALKLRPALHYAWSQKGNIFVRLGRRQDALVAYKQALEIEPGSYDALVGMGATLWELDQFDAALTFLQAALHVNPRGAAAFNNIGQVMASLKDDANAIAMFDRVHEMEPDSLAEADLSAATCRLRMGDFASGWQAYERRFRLDRNPIVEPGRYAGARRWNGERIDGKTLLVVAEQGAGDTFQFARYLPGVVQASGARVIFAVQAPTLPLLSGMAAHWGPDGRLSIVSADSTLPSADYFVPLMSLPLVFGTRLDSIPSAARYLNVPEGYRGKWRAALPADGRLKCGLVTSGNPKHTNDRNRSMPLATLAPLLADTSVVWCVVQPGVTAADAEFLKTVPHVFSAGANLKDFADTAALIDALDVVITVDTSVAHIAGALGKPVFVMLPWAAEWRWMHDRLDSPWYPSARLFRQPAIGDWRGVVNAIRAALVAHARELAMASVAKSFDAFSRIELNAV</sequence>
<dbReference type="GO" id="GO:0016757">
    <property type="term" value="F:glycosyltransferase activity"/>
    <property type="evidence" value="ECO:0007669"/>
    <property type="project" value="InterPro"/>
</dbReference>
<feature type="repeat" description="TPR" evidence="1">
    <location>
        <begin position="239"/>
        <end position="272"/>
    </location>
</feature>
<dbReference type="PANTHER" id="PTHR12558">
    <property type="entry name" value="CELL DIVISION CYCLE 16,23,27"/>
    <property type="match status" value="1"/>
</dbReference>
<dbReference type="GO" id="GO:0016567">
    <property type="term" value="P:protein ubiquitination"/>
    <property type="evidence" value="ECO:0007669"/>
    <property type="project" value="TreeGrafter"/>
</dbReference>
<dbReference type="EMBL" id="RBZU01000017">
    <property type="protein sequence ID" value="RKP45335.1"/>
    <property type="molecule type" value="Genomic_DNA"/>
</dbReference>
<dbReference type="Pfam" id="PF13432">
    <property type="entry name" value="TPR_16"/>
    <property type="match status" value="2"/>
</dbReference>
<dbReference type="PROSITE" id="PS50005">
    <property type="entry name" value="TPR"/>
    <property type="match status" value="4"/>
</dbReference>
<dbReference type="GO" id="GO:0051301">
    <property type="term" value="P:cell division"/>
    <property type="evidence" value="ECO:0007669"/>
    <property type="project" value="TreeGrafter"/>
</dbReference>
<protein>
    <submittedName>
        <fullName evidence="2">Uncharacterized protein</fullName>
    </submittedName>
</protein>
<proteinExistence type="predicted"/>
<dbReference type="Pfam" id="PF01075">
    <property type="entry name" value="Glyco_transf_9"/>
    <property type="match status" value="1"/>
</dbReference>
<dbReference type="SMART" id="SM00028">
    <property type="entry name" value="TPR"/>
    <property type="match status" value="8"/>
</dbReference>
<dbReference type="GO" id="GO:0005737">
    <property type="term" value="C:cytoplasm"/>
    <property type="evidence" value="ECO:0007669"/>
    <property type="project" value="TreeGrafter"/>
</dbReference>
<dbReference type="PANTHER" id="PTHR12558:SF13">
    <property type="entry name" value="CELL DIVISION CYCLE PROTEIN 27 HOMOLOG"/>
    <property type="match status" value="1"/>
</dbReference>
<dbReference type="SUPFAM" id="SSF53756">
    <property type="entry name" value="UDP-Glycosyltransferase/glycogen phosphorylase"/>
    <property type="match status" value="1"/>
</dbReference>
<evidence type="ECO:0000256" key="1">
    <source>
        <dbReference type="PROSITE-ProRule" id="PRU00339"/>
    </source>
</evidence>
<dbReference type="Proteomes" id="UP000270342">
    <property type="component" value="Unassembled WGS sequence"/>
</dbReference>
<dbReference type="Gene3D" id="3.40.50.2000">
    <property type="entry name" value="Glycogen Phosphorylase B"/>
    <property type="match status" value="1"/>
</dbReference>
<keyword evidence="3" id="KW-1185">Reference proteome</keyword>
<dbReference type="AlphaFoldDB" id="A0A494X3R5"/>
<name>A0A494X3R5_9BURK</name>
<dbReference type="SUPFAM" id="SSF48452">
    <property type="entry name" value="TPR-like"/>
    <property type="match status" value="1"/>
</dbReference>
<organism evidence="2 3">
    <name type="scientific">Pararobbsia silviterrae</name>
    <dbReference type="NCBI Taxonomy" id="1792498"/>
    <lineage>
        <taxon>Bacteria</taxon>
        <taxon>Pseudomonadati</taxon>
        <taxon>Pseudomonadota</taxon>
        <taxon>Betaproteobacteria</taxon>
        <taxon>Burkholderiales</taxon>
        <taxon>Burkholderiaceae</taxon>
        <taxon>Pararobbsia</taxon>
    </lineage>
</organism>
<comment type="caution">
    <text evidence="2">The sequence shown here is derived from an EMBL/GenBank/DDBJ whole genome shotgun (WGS) entry which is preliminary data.</text>
</comment>